<protein>
    <submittedName>
        <fullName evidence="1">Uncharacterized protein</fullName>
    </submittedName>
</protein>
<keyword evidence="2" id="KW-1185">Reference proteome</keyword>
<dbReference type="AlphaFoldDB" id="A0AAV3P2P4"/>
<sequence length="113" mass="13521">MPPSHVIGETPFAFVYGTEAVLLVERRLYSKWFSTNIRSYNRRLKNRQFRVGDLVLRMFAIAYLNCKNKLRPKCERPYKVTKVVRPATYELSHVNRKPINHTWHSTKLCKYYI</sequence>
<reference evidence="1 2" key="1">
    <citation type="submission" date="2024-01" db="EMBL/GenBank/DDBJ databases">
        <title>The complete chloroplast genome sequence of Lithospermum erythrorhizon: insights into the phylogenetic relationship among Boraginaceae species and the maternal lineages of purple gromwells.</title>
        <authorList>
            <person name="Okada T."/>
            <person name="Watanabe K."/>
        </authorList>
    </citation>
    <scope>NUCLEOTIDE SEQUENCE [LARGE SCALE GENOMIC DNA]</scope>
</reference>
<gene>
    <name evidence="1" type="ORF">LIER_05868</name>
</gene>
<proteinExistence type="predicted"/>
<organism evidence="1 2">
    <name type="scientific">Lithospermum erythrorhizon</name>
    <name type="common">Purple gromwell</name>
    <name type="synonym">Lithospermum officinale var. erythrorhizon</name>
    <dbReference type="NCBI Taxonomy" id="34254"/>
    <lineage>
        <taxon>Eukaryota</taxon>
        <taxon>Viridiplantae</taxon>
        <taxon>Streptophyta</taxon>
        <taxon>Embryophyta</taxon>
        <taxon>Tracheophyta</taxon>
        <taxon>Spermatophyta</taxon>
        <taxon>Magnoliopsida</taxon>
        <taxon>eudicotyledons</taxon>
        <taxon>Gunneridae</taxon>
        <taxon>Pentapetalae</taxon>
        <taxon>asterids</taxon>
        <taxon>lamiids</taxon>
        <taxon>Boraginales</taxon>
        <taxon>Boraginaceae</taxon>
        <taxon>Boraginoideae</taxon>
        <taxon>Lithospermeae</taxon>
        <taxon>Lithospermum</taxon>
    </lineage>
</organism>
<dbReference type="Proteomes" id="UP001454036">
    <property type="component" value="Unassembled WGS sequence"/>
</dbReference>
<evidence type="ECO:0000313" key="1">
    <source>
        <dbReference type="EMBL" id="GAA0145744.1"/>
    </source>
</evidence>
<comment type="caution">
    <text evidence="1">The sequence shown here is derived from an EMBL/GenBank/DDBJ whole genome shotgun (WGS) entry which is preliminary data.</text>
</comment>
<accession>A0AAV3P2P4</accession>
<evidence type="ECO:0000313" key="2">
    <source>
        <dbReference type="Proteomes" id="UP001454036"/>
    </source>
</evidence>
<dbReference type="EMBL" id="BAABME010000825">
    <property type="protein sequence ID" value="GAA0145744.1"/>
    <property type="molecule type" value="Genomic_DNA"/>
</dbReference>
<name>A0AAV3P2P4_LITER</name>